<evidence type="ECO:0000313" key="3">
    <source>
        <dbReference type="Proteomes" id="UP000053758"/>
    </source>
</evidence>
<feature type="region of interest" description="Disordered" evidence="1">
    <location>
        <begin position="667"/>
        <end position="689"/>
    </location>
</feature>
<accession>A0A081CN77</accession>
<dbReference type="RefSeq" id="XP_014653678.1">
    <property type="nucleotide sequence ID" value="XM_014798192.1"/>
</dbReference>
<organism evidence="2">
    <name type="scientific">Pseudozyma antarctica</name>
    <name type="common">Yeast</name>
    <name type="synonym">Candida antarctica</name>
    <dbReference type="NCBI Taxonomy" id="84753"/>
    <lineage>
        <taxon>Eukaryota</taxon>
        <taxon>Fungi</taxon>
        <taxon>Dikarya</taxon>
        <taxon>Basidiomycota</taxon>
        <taxon>Ustilaginomycotina</taxon>
        <taxon>Ustilaginomycetes</taxon>
        <taxon>Ustilaginales</taxon>
        <taxon>Ustilaginaceae</taxon>
        <taxon>Moesziomyces</taxon>
    </lineage>
</organism>
<evidence type="ECO:0000256" key="1">
    <source>
        <dbReference type="SAM" id="MobiDB-lite"/>
    </source>
</evidence>
<dbReference type="EMBL" id="DF830108">
    <property type="protein sequence ID" value="GAK68123.1"/>
    <property type="molecule type" value="Genomic_DNA"/>
</dbReference>
<feature type="compositionally biased region" description="Polar residues" evidence="1">
    <location>
        <begin position="889"/>
        <end position="903"/>
    </location>
</feature>
<feature type="compositionally biased region" description="Polar residues" evidence="1">
    <location>
        <begin position="77"/>
        <end position="91"/>
    </location>
</feature>
<feature type="region of interest" description="Disordered" evidence="1">
    <location>
        <begin position="934"/>
        <end position="964"/>
    </location>
</feature>
<feature type="compositionally biased region" description="Polar residues" evidence="1">
    <location>
        <begin position="247"/>
        <end position="263"/>
    </location>
</feature>
<gene>
    <name evidence="2" type="ORF">PAN0_041c6357</name>
</gene>
<keyword evidence="3" id="KW-1185">Reference proteome</keyword>
<feature type="compositionally biased region" description="Basic and acidic residues" evidence="1">
    <location>
        <begin position="221"/>
        <end position="230"/>
    </location>
</feature>
<feature type="compositionally biased region" description="Acidic residues" evidence="1">
    <location>
        <begin position="680"/>
        <end position="689"/>
    </location>
</feature>
<feature type="region of interest" description="Disordered" evidence="1">
    <location>
        <begin position="46"/>
        <end position="94"/>
    </location>
</feature>
<feature type="compositionally biased region" description="Low complexity" evidence="1">
    <location>
        <begin position="567"/>
        <end position="586"/>
    </location>
</feature>
<name>A0A081CN77_PSEA2</name>
<reference evidence="2" key="1">
    <citation type="submission" date="2014-07" db="EMBL/GenBank/DDBJ databases">
        <title>Draft genome sequence of the yeast Pseudozyma antarctica JCM 10317 known as a producer of lipase B which used in a wide range of industrial applications.</title>
        <authorList>
            <person name="Morita T."/>
            <person name="Saika A."/>
            <person name="Koike H."/>
        </authorList>
    </citation>
    <scope>NUCLEOTIDE SEQUENCE</scope>
    <source>
        <strain evidence="2">JCM 10317</strain>
    </source>
</reference>
<protein>
    <submittedName>
        <fullName evidence="2">Uncharacterized protein</fullName>
    </submittedName>
</protein>
<proteinExistence type="predicted"/>
<evidence type="ECO:0000313" key="2">
    <source>
        <dbReference type="EMBL" id="GAK68123.1"/>
    </source>
</evidence>
<feature type="region of interest" description="Disordered" evidence="1">
    <location>
        <begin position="186"/>
        <end position="330"/>
    </location>
</feature>
<feature type="compositionally biased region" description="Basic and acidic residues" evidence="1">
    <location>
        <begin position="284"/>
        <end position="299"/>
    </location>
</feature>
<feature type="region of interest" description="Disordered" evidence="1">
    <location>
        <begin position="828"/>
        <end position="921"/>
    </location>
</feature>
<dbReference type="HOGENOM" id="CLU_307195_0_0_1"/>
<sequence length="964" mass="103235">MASVDAYPRSASLDLLRSPTVSPLPVRASFESVSTLRGHRISSPIFLNSSVGVRPQPQDEEPKTPRHETSDHLRSKFSMSPLQPSKQSKARVSQDPPCIARLEAKTTIGHWSHSLGAAARRLQNTLPRRGDAVATVKIDSDSNEVTPDKKALKGAASFASIRRLITPSRRTRKVSAAPRLAVPRSAIVEVEQGPEPGSAAAHDDAGWMDAEGSAEGGARPRSSETAELHVDTSPPGSSCAARPGNRCSKSSSVSDQGATQSASADVLARRATNSSDQNSTTVIARHDAESTHSITHEVLQDDFSLVGDRGTERDQTSKTWSGPPPPAPSKLKTLQLLARRPFHAFGRKMREMDVSWWPRSSQDEANSQPPTSQCTVPAFALRRSEDLLSKASPRVCPHANPSRSLNQDRIQLPSKVVPILSTGTAVYKRRPNIPEAFVRQVPASAAQPRPLERPTVSAPLLAPRISNNRHPWMKQLHLSNNLAAQADAITEPSLGQDQTRSVAKGITDAKVAVPKLSLTAAEDAVHLPMYGSSRVVDVEDSACRRPPASLLGQSLPIPPRGGRRRASTISSQSSSVSSPSGKVIVSRRSYGQRSRSPGSRERAGSIRSVGTSILFGETPPGTPGLRRMLSPQISSGSPSRGVYARSPSKVVLVPKYSPARHRQAEIGLQRKPSSSFTADSEQEEEQEWVDEAPANAKRLDLVALRSKIEAALPAARPGFLEMSEATDTLSYLVKTFNGSSGSLISNSSPFKTGALADPTSPRDLYGIAEADEIDLSRRSACYLGGRTRVRLTSKASLVSTEANSSFEDSEELQKLLDSIMATDLGNSCDTSGSQGDMALLSPFGSPADRPEPCGDAGCASESRFRATPRSSPMPPPPKFLLNDRPISPPDSTNMSECMHTSASDDPCTAPQPPPASKPFELAPASLCRTASWSSATSQAKISRVPVATLSSHHAQRQPPFTSRL</sequence>
<feature type="compositionally biased region" description="Basic and acidic residues" evidence="1">
    <location>
        <begin position="60"/>
        <end position="74"/>
    </location>
</feature>
<feature type="region of interest" description="Disordered" evidence="1">
    <location>
        <begin position="546"/>
        <end position="624"/>
    </location>
</feature>
<dbReference type="GeneID" id="26307168"/>
<feature type="compositionally biased region" description="Polar residues" evidence="1">
    <location>
        <begin position="271"/>
        <end position="282"/>
    </location>
</feature>
<dbReference type="Proteomes" id="UP000053758">
    <property type="component" value="Unassembled WGS sequence"/>
</dbReference>
<dbReference type="AlphaFoldDB" id="A0A081CN77"/>
<feature type="compositionally biased region" description="Polar residues" evidence="1">
    <location>
        <begin position="948"/>
        <end position="964"/>
    </location>
</feature>